<feature type="region of interest" description="Disordered" evidence="1">
    <location>
        <begin position="1"/>
        <end position="41"/>
    </location>
</feature>
<sequence>MNHMLPISPLNLESPQRDPLSPYTLPRGMMGDADPDHVTPA</sequence>
<dbReference type="AlphaFoldDB" id="A0A0E9VYM1"/>
<name>A0A0E9VYM1_ANGAN</name>
<accession>A0A0E9VYM1</accession>
<proteinExistence type="predicted"/>
<reference evidence="2" key="1">
    <citation type="submission" date="2014-11" db="EMBL/GenBank/DDBJ databases">
        <authorList>
            <person name="Amaro Gonzalez C."/>
        </authorList>
    </citation>
    <scope>NUCLEOTIDE SEQUENCE</scope>
</reference>
<protein>
    <submittedName>
        <fullName evidence="2">Uncharacterized protein</fullName>
    </submittedName>
</protein>
<reference evidence="2" key="2">
    <citation type="journal article" date="2015" name="Fish Shellfish Immunol.">
        <title>Early steps in the European eel (Anguilla anguilla)-Vibrio vulnificus interaction in the gills: Role of the RtxA13 toxin.</title>
        <authorList>
            <person name="Callol A."/>
            <person name="Pajuelo D."/>
            <person name="Ebbesson L."/>
            <person name="Teles M."/>
            <person name="MacKenzie S."/>
            <person name="Amaro C."/>
        </authorList>
    </citation>
    <scope>NUCLEOTIDE SEQUENCE</scope>
</reference>
<dbReference type="EMBL" id="GBXM01026244">
    <property type="protein sequence ID" value="JAH82333.1"/>
    <property type="molecule type" value="Transcribed_RNA"/>
</dbReference>
<evidence type="ECO:0000256" key="1">
    <source>
        <dbReference type="SAM" id="MobiDB-lite"/>
    </source>
</evidence>
<evidence type="ECO:0000313" key="2">
    <source>
        <dbReference type="EMBL" id="JAH82333.1"/>
    </source>
</evidence>
<organism evidence="2">
    <name type="scientific">Anguilla anguilla</name>
    <name type="common">European freshwater eel</name>
    <name type="synonym">Muraena anguilla</name>
    <dbReference type="NCBI Taxonomy" id="7936"/>
    <lineage>
        <taxon>Eukaryota</taxon>
        <taxon>Metazoa</taxon>
        <taxon>Chordata</taxon>
        <taxon>Craniata</taxon>
        <taxon>Vertebrata</taxon>
        <taxon>Euteleostomi</taxon>
        <taxon>Actinopterygii</taxon>
        <taxon>Neopterygii</taxon>
        <taxon>Teleostei</taxon>
        <taxon>Anguilliformes</taxon>
        <taxon>Anguillidae</taxon>
        <taxon>Anguilla</taxon>
    </lineage>
</organism>